<dbReference type="Proteomes" id="UP000004520">
    <property type="component" value="Unassembled WGS sequence"/>
</dbReference>
<proteinExistence type="predicted"/>
<evidence type="ECO:0000313" key="2">
    <source>
        <dbReference type="EMBL" id="EGK31009.1"/>
    </source>
</evidence>
<sequence length="172" mass="18881">MTGRSVIGRIRLWPRTAVDVSEGHHADVMQSGTDKGQAGPRRQIHREGTDTGHHTGERGTDGPFVIGHYPTEFTNFTGIQGRIQRCAFLYKSSAGRRQVSRELCGWRGTACRGVPGCLCGLSAGLRASCIFPARVICSCDSAAHNKQCANKMMYVHDMSLRFLLRRYGKPSG</sequence>
<evidence type="ECO:0000313" key="4">
    <source>
        <dbReference type="Proteomes" id="UP000004520"/>
    </source>
</evidence>
<dbReference type="AlphaFoldDB" id="F5P4U3"/>
<organism evidence="3 4">
    <name type="scientific">Shigella flexneri K-227</name>
    <dbReference type="NCBI Taxonomy" id="766147"/>
    <lineage>
        <taxon>Bacteria</taxon>
        <taxon>Pseudomonadati</taxon>
        <taxon>Pseudomonadota</taxon>
        <taxon>Gammaproteobacteria</taxon>
        <taxon>Enterobacterales</taxon>
        <taxon>Enterobacteriaceae</taxon>
        <taxon>Shigella</taxon>
    </lineage>
</organism>
<feature type="region of interest" description="Disordered" evidence="1">
    <location>
        <begin position="28"/>
        <end position="61"/>
    </location>
</feature>
<name>F5P4U3_SHIFL</name>
<dbReference type="EMBL" id="AFGY01000080">
    <property type="protein sequence ID" value="EGK31119.1"/>
    <property type="molecule type" value="Genomic_DNA"/>
</dbReference>
<evidence type="ECO:0000256" key="1">
    <source>
        <dbReference type="SAM" id="MobiDB-lite"/>
    </source>
</evidence>
<accession>F5P4U3</accession>
<dbReference type="EMBL" id="AFGY01000081">
    <property type="protein sequence ID" value="EGK31009.1"/>
    <property type="molecule type" value="Genomic_DNA"/>
</dbReference>
<feature type="compositionally biased region" description="Basic and acidic residues" evidence="1">
    <location>
        <begin position="45"/>
        <end position="60"/>
    </location>
</feature>
<evidence type="ECO:0000313" key="3">
    <source>
        <dbReference type="EMBL" id="EGK31119.1"/>
    </source>
</evidence>
<reference evidence="3 4" key="1">
    <citation type="submission" date="2011-04" db="EMBL/GenBank/DDBJ databases">
        <authorList>
            <person name="Rasko D."/>
            <person name="Redman J."/>
            <person name="Daugherty S.C."/>
            <person name="Tallon L."/>
            <person name="Sadzewicz L."/>
            <person name="Jones K."/>
            <person name="Santana-Cruz I."/>
            <person name="Liu X."/>
        </authorList>
    </citation>
    <scope>NUCLEOTIDE SEQUENCE [LARGE SCALE GENOMIC DNA]</scope>
    <source>
        <strain evidence="3 4">K-227</strain>
    </source>
</reference>
<gene>
    <name evidence="3" type="ORF">SFK227_5531</name>
    <name evidence="2" type="ORF">SFK227_5631</name>
</gene>
<protein>
    <submittedName>
        <fullName evidence="3">Uncharacterized protein</fullName>
    </submittedName>
</protein>